<dbReference type="Pfam" id="PF07980">
    <property type="entry name" value="SusD_RagB"/>
    <property type="match status" value="1"/>
</dbReference>
<feature type="domain" description="RagB/SusD" evidence="6">
    <location>
        <begin position="351"/>
        <end position="505"/>
    </location>
</feature>
<evidence type="ECO:0000256" key="2">
    <source>
        <dbReference type="ARBA" id="ARBA00006275"/>
    </source>
</evidence>
<sequence length="505" mass="57075">MKINKILLSSILTISLLAGCTNLEEDPKGLLAPESFFKSLSDVEAGIFGGYSQFVSQDLYGRELPLVLMLRSDMSAIGDLGTEAVRRQIDEFDMDSQNYISASVWEAFFRAISAANTTLAALPMVNGETEKKNSLEAEARFIRAFSYFNLIRLFGDVPYLNTPIETTTQLQGAVRTPVAEIYKSVEEDLLYAKLHLPSQHTGDVRNRATSGTAATVLADVYLTQRNFTDAATQARYVITNASGKYNYSLEKDYQNLFRGELASSLKEPIFVVDWQNNLLGAGNINLDWLISQTRPRGLLPRSLSVVVPTLKVYQSWDARDYRRAVSMDDSVMINGQKVSIIEAVTQVPVNRPHIAKYYRYPGPQDAGDDRRADNDYHIYRYADVLLMAAEAIAETEGATDEAIGYINLIRTRARFNGASNNSFPENVQAGIANEDFIHLVREERRLELAFEFKRWFDIQRWQNLSEVFTSADSYEPRNVDLQRDYLLPLPLNEIRLNGWEQNPGY</sequence>
<protein>
    <submittedName>
        <fullName evidence="8">Putative outer membrane starch-binding protein</fullName>
    </submittedName>
</protein>
<dbReference type="InterPro" id="IPR011990">
    <property type="entry name" value="TPR-like_helical_dom_sf"/>
</dbReference>
<dbReference type="InterPro" id="IPR033985">
    <property type="entry name" value="SusD-like_N"/>
</dbReference>
<evidence type="ECO:0000259" key="7">
    <source>
        <dbReference type="Pfam" id="PF14322"/>
    </source>
</evidence>
<comment type="subcellular location">
    <subcellularLocation>
        <location evidence="1">Cell outer membrane</location>
    </subcellularLocation>
</comment>
<name>A0A316A982_9BACT</name>
<dbReference type="CDD" id="cd08977">
    <property type="entry name" value="SusD"/>
    <property type="match status" value="1"/>
</dbReference>
<keyword evidence="3" id="KW-0732">Signal</keyword>
<evidence type="ECO:0000313" key="8">
    <source>
        <dbReference type="EMBL" id="PWJ54072.1"/>
    </source>
</evidence>
<gene>
    <name evidence="8" type="ORF">CLV98_11915</name>
</gene>
<dbReference type="PROSITE" id="PS51257">
    <property type="entry name" value="PROKAR_LIPOPROTEIN"/>
    <property type="match status" value="1"/>
</dbReference>
<dbReference type="RefSeq" id="WP_109677973.1">
    <property type="nucleotide sequence ID" value="NZ_QGDT01000019.1"/>
</dbReference>
<comment type="caution">
    <text evidence="8">The sequence shown here is derived from an EMBL/GenBank/DDBJ whole genome shotgun (WGS) entry which is preliminary data.</text>
</comment>
<comment type="similarity">
    <text evidence="2">Belongs to the SusD family.</text>
</comment>
<keyword evidence="4" id="KW-0472">Membrane</keyword>
<keyword evidence="5" id="KW-0998">Cell outer membrane</keyword>
<dbReference type="Gene3D" id="1.25.40.390">
    <property type="match status" value="1"/>
</dbReference>
<evidence type="ECO:0000256" key="4">
    <source>
        <dbReference type="ARBA" id="ARBA00023136"/>
    </source>
</evidence>
<evidence type="ECO:0000313" key="9">
    <source>
        <dbReference type="Proteomes" id="UP000245880"/>
    </source>
</evidence>
<dbReference type="InterPro" id="IPR012944">
    <property type="entry name" value="SusD_RagB_dom"/>
</dbReference>
<dbReference type="GO" id="GO:0009279">
    <property type="term" value="C:cell outer membrane"/>
    <property type="evidence" value="ECO:0007669"/>
    <property type="project" value="UniProtKB-SubCell"/>
</dbReference>
<keyword evidence="9" id="KW-1185">Reference proteome</keyword>
<dbReference type="Proteomes" id="UP000245880">
    <property type="component" value="Unassembled WGS sequence"/>
</dbReference>
<evidence type="ECO:0000256" key="3">
    <source>
        <dbReference type="ARBA" id="ARBA00022729"/>
    </source>
</evidence>
<evidence type="ECO:0000256" key="5">
    <source>
        <dbReference type="ARBA" id="ARBA00023237"/>
    </source>
</evidence>
<dbReference type="OrthoDB" id="691907at2"/>
<dbReference type="Pfam" id="PF14322">
    <property type="entry name" value="SusD-like_3"/>
    <property type="match status" value="1"/>
</dbReference>
<proteinExistence type="inferred from homology"/>
<dbReference type="EMBL" id="QGDT01000019">
    <property type="protein sequence ID" value="PWJ54072.1"/>
    <property type="molecule type" value="Genomic_DNA"/>
</dbReference>
<organism evidence="8 9">
    <name type="scientific">Dyadobacter jejuensis</name>
    <dbReference type="NCBI Taxonomy" id="1082580"/>
    <lineage>
        <taxon>Bacteria</taxon>
        <taxon>Pseudomonadati</taxon>
        <taxon>Bacteroidota</taxon>
        <taxon>Cytophagia</taxon>
        <taxon>Cytophagales</taxon>
        <taxon>Spirosomataceae</taxon>
        <taxon>Dyadobacter</taxon>
    </lineage>
</organism>
<dbReference type="AlphaFoldDB" id="A0A316A982"/>
<reference evidence="8 9" key="1">
    <citation type="submission" date="2018-03" db="EMBL/GenBank/DDBJ databases">
        <title>Genomic Encyclopedia of Archaeal and Bacterial Type Strains, Phase II (KMG-II): from individual species to whole genera.</title>
        <authorList>
            <person name="Goeker M."/>
        </authorList>
    </citation>
    <scope>NUCLEOTIDE SEQUENCE [LARGE SCALE GENOMIC DNA]</scope>
    <source>
        <strain evidence="8 9">DSM 100346</strain>
    </source>
</reference>
<evidence type="ECO:0000259" key="6">
    <source>
        <dbReference type="Pfam" id="PF07980"/>
    </source>
</evidence>
<dbReference type="SUPFAM" id="SSF48452">
    <property type="entry name" value="TPR-like"/>
    <property type="match status" value="1"/>
</dbReference>
<feature type="domain" description="SusD-like N-terminal" evidence="7">
    <location>
        <begin position="91"/>
        <end position="222"/>
    </location>
</feature>
<accession>A0A316A982</accession>
<evidence type="ECO:0000256" key="1">
    <source>
        <dbReference type="ARBA" id="ARBA00004442"/>
    </source>
</evidence>